<feature type="domain" description="N-acetyltransferase" evidence="1">
    <location>
        <begin position="1"/>
        <end position="161"/>
    </location>
</feature>
<gene>
    <name evidence="2" type="ORF">H9Q80_16700</name>
</gene>
<dbReference type="InterPro" id="IPR000182">
    <property type="entry name" value="GNAT_dom"/>
</dbReference>
<dbReference type="InterPro" id="IPR016181">
    <property type="entry name" value="Acyl_CoA_acyltransferase"/>
</dbReference>
<dbReference type="InterPro" id="IPR050276">
    <property type="entry name" value="MshD_Acetyltransferase"/>
</dbReference>
<accession>A0A7G9GM31</accession>
<proteinExistence type="predicted"/>
<dbReference type="Proteomes" id="UP000515856">
    <property type="component" value="Chromosome"/>
</dbReference>
<keyword evidence="3" id="KW-1185">Reference proteome</keyword>
<evidence type="ECO:0000259" key="1">
    <source>
        <dbReference type="PROSITE" id="PS51186"/>
    </source>
</evidence>
<dbReference type="PROSITE" id="PS51186">
    <property type="entry name" value="GNAT"/>
    <property type="match status" value="1"/>
</dbReference>
<organism evidence="2 3">
    <name type="scientific">[Eubacterium] hominis</name>
    <dbReference type="NCBI Taxonomy" id="2764325"/>
    <lineage>
        <taxon>Bacteria</taxon>
        <taxon>Bacillati</taxon>
        <taxon>Bacillota</taxon>
        <taxon>Erysipelotrichia</taxon>
        <taxon>Erysipelotrichales</taxon>
        <taxon>Erysipelotrichaceae</taxon>
        <taxon>Amedibacillus</taxon>
    </lineage>
</organism>
<dbReference type="PANTHER" id="PTHR43617">
    <property type="entry name" value="L-AMINO ACID N-ACETYLTRANSFERASE"/>
    <property type="match status" value="1"/>
</dbReference>
<dbReference type="EMBL" id="CP060636">
    <property type="protein sequence ID" value="QNM11863.1"/>
    <property type="molecule type" value="Genomic_DNA"/>
</dbReference>
<dbReference type="Gene3D" id="3.40.630.30">
    <property type="match status" value="1"/>
</dbReference>
<dbReference type="AlphaFoldDB" id="A0A7G9GM31"/>
<sequence>MQIRKATTKDIPAIEAMYHDRVLYNDGHDMHQWRLEQVSWECFSQLYTIDDYYVAEENNTIVGGCFIVDIDELYWPDEPKGAALYLHKIVVHPHHSGKGYADALITFFKEKGRKEGYPEVRIDVREKKTKLRAMYERNGFKLLKTGQFVSEFTTALYHYPF</sequence>
<reference evidence="2 3" key="1">
    <citation type="submission" date="2020-08" db="EMBL/GenBank/DDBJ databases">
        <authorList>
            <person name="Liu C."/>
            <person name="Sun Q."/>
        </authorList>
    </citation>
    <scope>NUCLEOTIDE SEQUENCE [LARGE SCALE GENOMIC DNA]</scope>
    <source>
        <strain evidence="2 3">NSJ-61</strain>
    </source>
</reference>
<dbReference type="RefSeq" id="WP_117454577.1">
    <property type="nucleotide sequence ID" value="NZ_CP060636.1"/>
</dbReference>
<dbReference type="SUPFAM" id="SSF55729">
    <property type="entry name" value="Acyl-CoA N-acyltransferases (Nat)"/>
    <property type="match status" value="1"/>
</dbReference>
<keyword evidence="2" id="KW-0808">Transferase</keyword>
<protein>
    <submittedName>
        <fullName evidence="2">GNAT family N-acetyltransferase</fullName>
    </submittedName>
</protein>
<dbReference type="CDD" id="cd04301">
    <property type="entry name" value="NAT_SF"/>
    <property type="match status" value="1"/>
</dbReference>
<dbReference type="GO" id="GO:0016747">
    <property type="term" value="F:acyltransferase activity, transferring groups other than amino-acyl groups"/>
    <property type="evidence" value="ECO:0007669"/>
    <property type="project" value="InterPro"/>
</dbReference>
<evidence type="ECO:0000313" key="2">
    <source>
        <dbReference type="EMBL" id="QNM11863.1"/>
    </source>
</evidence>
<dbReference type="Pfam" id="PF00583">
    <property type="entry name" value="Acetyltransf_1"/>
    <property type="match status" value="1"/>
</dbReference>
<dbReference type="KEGG" id="ehn:H9Q80_16700"/>
<evidence type="ECO:0000313" key="3">
    <source>
        <dbReference type="Proteomes" id="UP000515856"/>
    </source>
</evidence>
<name>A0A7G9GM31_9FIRM</name>